<evidence type="ECO:0000313" key="5">
    <source>
        <dbReference type="Proteomes" id="UP001159659"/>
    </source>
</evidence>
<reference evidence="3" key="2">
    <citation type="submission" date="2022-12" db="EMBL/GenBank/DDBJ databases">
        <authorList>
            <person name="Webb A."/>
        </authorList>
    </citation>
    <scope>NUCLEOTIDE SEQUENCE</scope>
    <source>
        <strain evidence="3">Pf2</strain>
    </source>
</reference>
<dbReference type="Proteomes" id="UP001159659">
    <property type="component" value="Unassembled WGS sequence"/>
</dbReference>
<evidence type="ECO:0000256" key="1">
    <source>
        <dbReference type="SAM" id="MobiDB-lite"/>
    </source>
</evidence>
<evidence type="ECO:0000313" key="2">
    <source>
        <dbReference type="EMBL" id="CAH0485018.1"/>
    </source>
</evidence>
<organism evidence="3 5">
    <name type="scientific">Peronospora farinosa</name>
    <dbReference type="NCBI Taxonomy" id="134698"/>
    <lineage>
        <taxon>Eukaryota</taxon>
        <taxon>Sar</taxon>
        <taxon>Stramenopiles</taxon>
        <taxon>Oomycota</taxon>
        <taxon>Peronosporomycetes</taxon>
        <taxon>Peronosporales</taxon>
        <taxon>Peronosporaceae</taxon>
        <taxon>Peronospora</taxon>
    </lineage>
</organism>
<evidence type="ECO:0000313" key="3">
    <source>
        <dbReference type="EMBL" id="CAI5732665.1"/>
    </source>
</evidence>
<dbReference type="EMBL" id="CAKLBC010000154">
    <property type="protein sequence ID" value="CAH0485018.1"/>
    <property type="molecule type" value="Genomic_DNA"/>
</dbReference>
<gene>
    <name evidence="2" type="ORF">PFR001_LOCUS745</name>
    <name evidence="3" type="ORF">PFR002_LOCUS6955</name>
</gene>
<dbReference type="EMBL" id="CANTFK010000898">
    <property type="protein sequence ID" value="CAI5732665.1"/>
    <property type="molecule type" value="Genomic_DNA"/>
</dbReference>
<name>A0AAV0U6X8_9STRA</name>
<sequence>MNRQNDIGDNQYLTVYDANERTHAPWQGNTDEARTNRECGDGRTSDCWLGGRQEEWMKEFGLQQENFGLQEEEFELQEEFGFQEKIGLQKKEFGFQQEELWVQQKEWMKKWTEK</sequence>
<evidence type="ECO:0000313" key="4">
    <source>
        <dbReference type="Proteomes" id="UP001157938"/>
    </source>
</evidence>
<dbReference type="Proteomes" id="UP001157938">
    <property type="component" value="Unassembled WGS sequence"/>
</dbReference>
<comment type="caution">
    <text evidence="3">The sequence shown here is derived from an EMBL/GenBank/DDBJ whole genome shotgun (WGS) entry which is preliminary data.</text>
</comment>
<reference evidence="2 4" key="1">
    <citation type="submission" date="2021-11" db="EMBL/GenBank/DDBJ databases">
        <authorList>
            <person name="Islam A."/>
            <person name="Islam S."/>
            <person name="Flora M.S."/>
            <person name="Rahman M."/>
            <person name="Ziaur R.M."/>
            <person name="Epstein J.H."/>
            <person name="Hassan M."/>
            <person name="Klassen M."/>
            <person name="Woodard K."/>
            <person name="Webb A."/>
            <person name="Webby R.J."/>
            <person name="El Zowalaty M.E."/>
        </authorList>
    </citation>
    <scope>NUCLEOTIDE SEQUENCE [LARGE SCALE GENOMIC DNA]</scope>
    <source>
        <strain evidence="2">Pf1</strain>
    </source>
</reference>
<protein>
    <submittedName>
        <fullName evidence="3">Uncharacterized protein</fullName>
    </submittedName>
</protein>
<accession>A0AAV0U6X8</accession>
<feature type="region of interest" description="Disordered" evidence="1">
    <location>
        <begin position="23"/>
        <end position="43"/>
    </location>
</feature>
<dbReference type="AlphaFoldDB" id="A0AAV0U6X8"/>
<feature type="compositionally biased region" description="Basic and acidic residues" evidence="1">
    <location>
        <begin position="31"/>
        <end position="43"/>
    </location>
</feature>
<proteinExistence type="predicted"/>
<keyword evidence="4" id="KW-1185">Reference proteome</keyword>